<keyword evidence="1" id="KW-0472">Membrane</keyword>
<feature type="transmembrane region" description="Helical" evidence="1">
    <location>
        <begin position="227"/>
        <end position="247"/>
    </location>
</feature>
<dbReference type="EMBL" id="NSIW01000018">
    <property type="protein sequence ID" value="PZD55755.1"/>
    <property type="molecule type" value="Genomic_DNA"/>
</dbReference>
<comment type="caution">
    <text evidence="2">The sequence shown here is derived from an EMBL/GenBank/DDBJ whole genome shotgun (WGS) entry which is preliminary data.</text>
</comment>
<sequence>MFRNYQFSQIKENIKKWVFERVDFFISSISYVSIIIPVLILLSTLGITLWPLSSNDKKIAIENTSIFLTGLYIFIVFILFNLLISLKENMSTYHGENRLFQISDDGSSSYRRVCQEINGSQKFIASVELLREKDIKGISKEIYASLIALVALLSANEITNSEAAGYIAYICILTAMHLYNHFYLKALNKKESIVIDDYLYISWCLLIDLLSPAFLFVLYLNSNIPCYLVICVTIIIILTVITICSHVKKVRKTTFIQFLNDIVSRSR</sequence>
<accession>A0AA45HTM9</accession>
<organism evidence="2 3">
    <name type="scientific">Streptococcus salivarius</name>
    <dbReference type="NCBI Taxonomy" id="1304"/>
    <lineage>
        <taxon>Bacteria</taxon>
        <taxon>Bacillati</taxon>
        <taxon>Bacillota</taxon>
        <taxon>Bacilli</taxon>
        <taxon>Lactobacillales</taxon>
        <taxon>Streptococcaceae</taxon>
        <taxon>Streptococcus</taxon>
    </lineage>
</organism>
<evidence type="ECO:0000313" key="3">
    <source>
        <dbReference type="Proteomes" id="UP000248776"/>
    </source>
</evidence>
<proteinExistence type="predicted"/>
<feature type="transmembrane region" description="Helical" evidence="1">
    <location>
        <begin position="64"/>
        <end position="84"/>
    </location>
</feature>
<keyword evidence="1" id="KW-1133">Transmembrane helix</keyword>
<gene>
    <name evidence="2" type="ORF">CKU37_08610</name>
</gene>
<dbReference type="AlphaFoldDB" id="A0AA45HTM9"/>
<dbReference type="RefSeq" id="WP_110981305.1">
    <property type="nucleotide sequence ID" value="NZ_NSIW01000018.1"/>
</dbReference>
<protein>
    <submittedName>
        <fullName evidence="2">Uncharacterized protein</fullName>
    </submittedName>
</protein>
<reference evidence="2 3" key="1">
    <citation type="submission" date="2017-08" db="EMBL/GenBank/DDBJ databases">
        <title>Streptococcus salivarius strain HS0302 Genome.</title>
        <authorList>
            <person name="Smith J."/>
            <person name="Deng P."/>
            <person name="Geng M."/>
        </authorList>
    </citation>
    <scope>NUCLEOTIDE SEQUENCE [LARGE SCALE GENOMIC DNA]</scope>
    <source>
        <strain evidence="2 3">HS0302</strain>
    </source>
</reference>
<evidence type="ECO:0000313" key="2">
    <source>
        <dbReference type="EMBL" id="PZD55755.1"/>
    </source>
</evidence>
<name>A0AA45HTM9_STRSL</name>
<feature type="transmembrane region" description="Helical" evidence="1">
    <location>
        <begin position="142"/>
        <end position="160"/>
    </location>
</feature>
<feature type="transmembrane region" description="Helical" evidence="1">
    <location>
        <begin position="198"/>
        <end position="221"/>
    </location>
</feature>
<evidence type="ECO:0000256" key="1">
    <source>
        <dbReference type="SAM" id="Phobius"/>
    </source>
</evidence>
<dbReference type="Proteomes" id="UP000248776">
    <property type="component" value="Unassembled WGS sequence"/>
</dbReference>
<keyword evidence="1" id="KW-0812">Transmembrane</keyword>
<feature type="transmembrane region" description="Helical" evidence="1">
    <location>
        <begin position="24"/>
        <end position="52"/>
    </location>
</feature>
<feature type="transmembrane region" description="Helical" evidence="1">
    <location>
        <begin position="166"/>
        <end position="186"/>
    </location>
</feature>